<dbReference type="AlphaFoldDB" id="A0A5P2HAF7"/>
<dbReference type="Proteomes" id="UP000322822">
    <property type="component" value="Chromosome 2"/>
</dbReference>
<dbReference type="SUPFAM" id="SSF101898">
    <property type="entry name" value="NHL repeat"/>
    <property type="match status" value="1"/>
</dbReference>
<dbReference type="RefSeq" id="WP_150374487.1">
    <property type="nucleotide sequence ID" value="NZ_CP044067.1"/>
</dbReference>
<sequence>MKKYLTIVAAAVVTACSSGDDGKSAGDWGKTASPLVVADASHEARNSIDAISLNAGLESGKQLFLLGGNRAIAFWTGSNWVDVTPPSSLVGAVEDLLSFVVRPDGRSAWAATTSDRILFFDGAGWSDLNLASCMDTANTDVIDTSFDARSNAIALLNDAGTICEYRLDERKWRTMKVDAGTADPSELTLSMIADDGSFYVLNADHGMIQFDATGAARDITAGLDISHGILPGGDGFSVGGTANEVVVFDDVRNDFYRRIDGKWVPSGLNVGALGATDVVDRRYGFGPNKDLYIVATMNNNRVAAYRDGIWREVPVNIAGDEGISVVFGSMNGKDPRVLIGATRGDVAEYFLHDLANGSTTNLSAARPDITRVIASADLRTVFGITESAQIYQFESKDARWVATDFDIASFGANGIMTAVVTNDGILSMGLSNGEVVVFD</sequence>
<dbReference type="EMBL" id="CP044067">
    <property type="protein sequence ID" value="QET04425.1"/>
    <property type="molecule type" value="Genomic_DNA"/>
</dbReference>
<gene>
    <name evidence="1" type="ORF">FOB72_20070</name>
</gene>
<dbReference type="OrthoDB" id="5600407at2"/>
<evidence type="ECO:0000313" key="1">
    <source>
        <dbReference type="EMBL" id="QET04425.1"/>
    </source>
</evidence>
<reference evidence="1 2" key="1">
    <citation type="submission" date="2019-09" db="EMBL/GenBank/DDBJ databases">
        <title>FDA dAtabase for Regulatory Grade micrObial Sequences (FDA-ARGOS): Supporting development and validation of Infectious Disease Dx tests.</title>
        <authorList>
            <person name="Sciortino C."/>
            <person name="Tallon L."/>
            <person name="Sadzewicz L."/>
            <person name="Vavikolanu K."/>
            <person name="Mehta A."/>
            <person name="Aluvathingal J."/>
            <person name="Nadendla S."/>
            <person name="Nandy P."/>
            <person name="Geyer C."/>
            <person name="Yan Y."/>
            <person name="Sichtig H."/>
        </authorList>
    </citation>
    <scope>NUCLEOTIDE SEQUENCE [LARGE SCALE GENOMIC DNA]</scope>
    <source>
        <strain evidence="1 2">FDAARGOS_664</strain>
    </source>
</reference>
<accession>A0A5P2HAF7</accession>
<proteinExistence type="predicted"/>
<organism evidence="1 2">
    <name type="scientific">Cupriavidus pauculus</name>
    <dbReference type="NCBI Taxonomy" id="82633"/>
    <lineage>
        <taxon>Bacteria</taxon>
        <taxon>Pseudomonadati</taxon>
        <taxon>Pseudomonadota</taxon>
        <taxon>Betaproteobacteria</taxon>
        <taxon>Burkholderiales</taxon>
        <taxon>Burkholderiaceae</taxon>
        <taxon>Cupriavidus</taxon>
    </lineage>
</organism>
<evidence type="ECO:0000313" key="2">
    <source>
        <dbReference type="Proteomes" id="UP000322822"/>
    </source>
</evidence>
<name>A0A5P2HAF7_9BURK</name>
<protein>
    <recommendedName>
        <fullName evidence="3">WD40 repeat domain-containing protein</fullName>
    </recommendedName>
</protein>
<dbReference type="PROSITE" id="PS51257">
    <property type="entry name" value="PROKAR_LIPOPROTEIN"/>
    <property type="match status" value="1"/>
</dbReference>
<evidence type="ECO:0008006" key="3">
    <source>
        <dbReference type="Google" id="ProtNLM"/>
    </source>
</evidence>